<feature type="transmembrane region" description="Helical" evidence="1">
    <location>
        <begin position="56"/>
        <end position="76"/>
    </location>
</feature>
<protein>
    <submittedName>
        <fullName evidence="2">Uncharacterized protein</fullName>
    </submittedName>
</protein>
<dbReference type="OrthoDB" id="1100556at2"/>
<evidence type="ECO:0000313" key="3">
    <source>
        <dbReference type="Proteomes" id="UP000186819"/>
    </source>
</evidence>
<dbReference type="STRING" id="34027.SAMN05421829_1068"/>
<feature type="transmembrane region" description="Helical" evidence="1">
    <location>
        <begin position="122"/>
        <end position="144"/>
    </location>
</feature>
<keyword evidence="1" id="KW-0812">Transmembrane</keyword>
<dbReference type="RefSeq" id="WP_076602022.1">
    <property type="nucleotide sequence ID" value="NZ_FTMD01000006.1"/>
</dbReference>
<accession>A0A1N6UQL3</accession>
<keyword evidence="3" id="KW-1185">Reference proteome</keyword>
<gene>
    <name evidence="2" type="ORF">SAMN05421829_1068</name>
</gene>
<evidence type="ECO:0000256" key="1">
    <source>
        <dbReference type="SAM" id="Phobius"/>
    </source>
</evidence>
<keyword evidence="1" id="KW-1133">Transmembrane helix</keyword>
<name>A0A1N6UQL3_9RHOO</name>
<dbReference type="NCBIfam" id="NF041622">
    <property type="entry name" value="KwaA"/>
    <property type="match status" value="1"/>
</dbReference>
<evidence type="ECO:0000313" key="2">
    <source>
        <dbReference type="EMBL" id="SIQ67968.1"/>
    </source>
</evidence>
<dbReference type="AlphaFoldDB" id="A0A1N6UQL3"/>
<reference evidence="3" key="1">
    <citation type="submission" date="2017-01" db="EMBL/GenBank/DDBJ databases">
        <authorList>
            <person name="Varghese N."/>
            <person name="Submissions S."/>
        </authorList>
    </citation>
    <scope>NUCLEOTIDE SEQUENCE [LARGE SCALE GENOMIC DNA]</scope>
    <source>
        <strain evidence="3">ATCC 51758</strain>
    </source>
</reference>
<keyword evidence="1" id="KW-0472">Membrane</keyword>
<dbReference type="Proteomes" id="UP000186819">
    <property type="component" value="Unassembled WGS sequence"/>
</dbReference>
<dbReference type="EMBL" id="FTMD01000006">
    <property type="protein sequence ID" value="SIQ67968.1"/>
    <property type="molecule type" value="Genomic_DNA"/>
</dbReference>
<sequence length="206" mass="22741">MNASPIRMIRLIKVGMYLLSLWLLLVLIFVNKIDVELCFACKFASWEELGAIAAKNYLPLLCVVVLVVSLAFYAVFARIIRGAKDGPFKVIEIEDKSADHLVFLATYVIPLLSFSLDTPRQVVSLIITLTLIGAIYVRTNLFYANPTLSLLGFKICTVKFEQGSAGVPTGTAVLIAREDIDLGASVNTLRLDKNIFFARKGITIKP</sequence>
<dbReference type="InterPro" id="IPR048118">
    <property type="entry name" value="KwaA"/>
</dbReference>
<organism evidence="2 3">
    <name type="scientific">Aromatoleum tolulyticum</name>
    <dbReference type="NCBI Taxonomy" id="34027"/>
    <lineage>
        <taxon>Bacteria</taxon>
        <taxon>Pseudomonadati</taxon>
        <taxon>Pseudomonadota</taxon>
        <taxon>Betaproteobacteria</taxon>
        <taxon>Rhodocyclales</taxon>
        <taxon>Rhodocyclaceae</taxon>
        <taxon>Aromatoleum</taxon>
    </lineage>
</organism>
<proteinExistence type="predicted"/>